<dbReference type="OrthoDB" id="636214at2"/>
<dbReference type="GeneID" id="78342174"/>
<dbReference type="Proteomes" id="UP000318946">
    <property type="component" value="Chromosome"/>
</dbReference>
<gene>
    <name evidence="8" type="ORF">A5CBH24_14540</name>
</gene>
<keyword evidence="3" id="KW-0732">Signal</keyword>
<dbReference type="Pfam" id="PF07980">
    <property type="entry name" value="SusD_RagB"/>
    <property type="match status" value="1"/>
</dbReference>
<dbReference type="STRING" id="1118061.GCA_000311925_01191"/>
<comment type="similarity">
    <text evidence="2">Belongs to the SusD family.</text>
</comment>
<comment type="subcellular location">
    <subcellularLocation>
        <location evidence="1">Cell outer membrane</location>
    </subcellularLocation>
</comment>
<protein>
    <submittedName>
        <fullName evidence="8">Membrane protein</fullName>
    </submittedName>
</protein>
<feature type="domain" description="RagB/SusD" evidence="6">
    <location>
        <begin position="269"/>
        <end position="524"/>
    </location>
</feature>
<keyword evidence="5" id="KW-0998">Cell outer membrane</keyword>
<dbReference type="InterPro" id="IPR033985">
    <property type="entry name" value="SusD-like_N"/>
</dbReference>
<dbReference type="RefSeq" id="WP_019130410.1">
    <property type="nucleotide sequence ID" value="NZ_AP019735.1"/>
</dbReference>
<evidence type="ECO:0000259" key="7">
    <source>
        <dbReference type="Pfam" id="PF14322"/>
    </source>
</evidence>
<evidence type="ECO:0000259" key="6">
    <source>
        <dbReference type="Pfam" id="PF07980"/>
    </source>
</evidence>
<accession>A0A3D3YN95</accession>
<evidence type="ECO:0000256" key="5">
    <source>
        <dbReference type="ARBA" id="ARBA00023237"/>
    </source>
</evidence>
<proteinExistence type="inferred from homology"/>
<dbReference type="Gene3D" id="1.25.40.390">
    <property type="match status" value="1"/>
</dbReference>
<dbReference type="InterPro" id="IPR011990">
    <property type="entry name" value="TPR-like_helical_dom_sf"/>
</dbReference>
<evidence type="ECO:0000313" key="8">
    <source>
        <dbReference type="EMBL" id="BBL04141.1"/>
    </source>
</evidence>
<organism evidence="8 9">
    <name type="scientific">Alistipes communis</name>
    <dbReference type="NCBI Taxonomy" id="2585118"/>
    <lineage>
        <taxon>Bacteria</taxon>
        <taxon>Pseudomonadati</taxon>
        <taxon>Bacteroidota</taxon>
        <taxon>Bacteroidia</taxon>
        <taxon>Bacteroidales</taxon>
        <taxon>Rikenellaceae</taxon>
        <taxon>Alistipes</taxon>
    </lineage>
</organism>
<name>A0A3D3YN95_9BACT</name>
<evidence type="ECO:0000256" key="3">
    <source>
        <dbReference type="ARBA" id="ARBA00022729"/>
    </source>
</evidence>
<dbReference type="EMBL" id="AP019735">
    <property type="protein sequence ID" value="BBL04141.1"/>
    <property type="molecule type" value="Genomic_DNA"/>
</dbReference>
<dbReference type="AlphaFoldDB" id="A0A3D3YN95"/>
<feature type="domain" description="SusD-like N-terminal" evidence="7">
    <location>
        <begin position="98"/>
        <end position="228"/>
    </location>
</feature>
<dbReference type="GO" id="GO:0009279">
    <property type="term" value="C:cell outer membrane"/>
    <property type="evidence" value="ECO:0007669"/>
    <property type="project" value="UniProtKB-SubCell"/>
</dbReference>
<dbReference type="SUPFAM" id="SSF48452">
    <property type="entry name" value="TPR-like"/>
    <property type="match status" value="1"/>
</dbReference>
<evidence type="ECO:0000256" key="1">
    <source>
        <dbReference type="ARBA" id="ARBA00004442"/>
    </source>
</evidence>
<evidence type="ECO:0000256" key="4">
    <source>
        <dbReference type="ARBA" id="ARBA00023136"/>
    </source>
</evidence>
<dbReference type="KEGG" id="acou:A5CBH24_14540"/>
<accession>A0A4Y1XJW0</accession>
<evidence type="ECO:0000256" key="2">
    <source>
        <dbReference type="ARBA" id="ARBA00006275"/>
    </source>
</evidence>
<evidence type="ECO:0000313" key="9">
    <source>
        <dbReference type="Proteomes" id="UP000318946"/>
    </source>
</evidence>
<dbReference type="PROSITE" id="PS51257">
    <property type="entry name" value="PROKAR_LIPOPROTEIN"/>
    <property type="match status" value="1"/>
</dbReference>
<reference evidence="9" key="1">
    <citation type="submission" date="2019-06" db="EMBL/GenBank/DDBJ databases">
        <title>Alistipes onderdonkii subsp. vulgaris subsp. nov., Alistipes dispar sp. nov. and Alistipes communis sp. nov., isolated from human faeces, and creation of Alistipes onderdonkii subsp. onderdonkii subsp. nov.</title>
        <authorList>
            <person name="Sakamoto M."/>
            <person name="Ikeyama N."/>
            <person name="Ogata Y."/>
            <person name="Suda W."/>
            <person name="Iino T."/>
            <person name="Hattori M."/>
            <person name="Ohkuma M."/>
        </authorList>
    </citation>
    <scope>NUCLEOTIDE SEQUENCE [LARGE SCALE GENOMIC DNA]</scope>
    <source>
        <strain evidence="9">5CBH24</strain>
    </source>
</reference>
<dbReference type="InterPro" id="IPR012944">
    <property type="entry name" value="SusD_RagB_dom"/>
</dbReference>
<keyword evidence="4" id="KW-0472">Membrane</keyword>
<sequence length="526" mass="59054">MKTIIRNLKLWIIAVAAVASAACSDLLDQRPQGQWTIDDIEGGAYFSQVMALYTKARHYNITSGIPAFAVHYYRSEDSRKGSTTTDGAEHVPMYENFQYSAANSLLNPYWTQNYEIINAANTVLDQMQKAQEAGEQLDEAELQCGMEARFFRGWCYFNLVRAFGEVPLVDFAITNSDEANIPKSSVDKIYELIDADLTAAEGLPRRWESKYIGRVTYGAARALHAKTYGQRGLWSQMYQAAKNVIDTRVYNLDTPFDEIFREEGENSSESVWELQCTATVAQPATNDLGSQFCQVQGCRGSGTSNLGWGWHMADQSIVDVFEEGDPRRDETLLYFSTPSKPWPAIAPATGNAPFNEFLVSQDGLDGDYYNKKAYCSPKLREYYGSNDGFWYNIRMIRYSDVVLMAAEAACEMGGEAMIEEALDYLEQVRARARGTNTNVLPKVTTTNQLELCKAIHHERHVELALEFDRFYDLVRWQEFSIAGAEDGASAVLGNKGYTAKNKYLPLPQEQVDASNGVLVQNPDYAN</sequence>
<accession>A0A4Y1WSS7</accession>
<keyword evidence="9" id="KW-1185">Reference proteome</keyword>
<dbReference type="Pfam" id="PF14322">
    <property type="entry name" value="SusD-like_3"/>
    <property type="match status" value="1"/>
</dbReference>